<dbReference type="Pfam" id="PF13333">
    <property type="entry name" value="rve_2"/>
    <property type="match status" value="1"/>
</dbReference>
<dbReference type="Pfam" id="PF00665">
    <property type="entry name" value="rve"/>
    <property type="match status" value="1"/>
</dbReference>
<dbReference type="InterPro" id="IPR012337">
    <property type="entry name" value="RNaseH-like_sf"/>
</dbReference>
<dbReference type="AlphaFoldDB" id="A0A6L6SX11"/>
<dbReference type="InterPro" id="IPR002514">
    <property type="entry name" value="Transposase_8"/>
</dbReference>
<dbReference type="NCBIfam" id="NF033516">
    <property type="entry name" value="transpos_IS3"/>
    <property type="match status" value="1"/>
</dbReference>
<name>A0A6L6SX11_9ENTE</name>
<sequence>MKKYSQERKDMILQLVATGKPVAEISREYGIAEQTIYKWKKSNTPVTGSSLTPAQIKQMEKEMTRLRQENEILKKANGYIHEVNLYSKILFIENESNEYPTRMLLRVMEVAPSTYYKELKHTPSQRELENERIDKAILSIYTDSKKRYGAWKIHHQLIEQGFDLSIKRVQKRMRLLGIHSITVKKYHPTKASKERVEERTNLLNQDFSTTSINQKWAADITYISTAKDGWTYLASVIDLYSKKIIGYTYAKQMTTEIVMNALESAIQNQQPTDGLIIQTDLGSQYTSSDFEEALRTNKITHSYSRKGTPYDNSCIESFHAALKKEEVYQTTYHSYEEAKLELFQYIEGWYNRKRIHGAIGYLTPQQAEDQARQHAQ</sequence>
<dbReference type="InterPro" id="IPR050900">
    <property type="entry name" value="Transposase_IS3/IS150/IS904"/>
</dbReference>
<dbReference type="InterPro" id="IPR009057">
    <property type="entry name" value="Homeodomain-like_sf"/>
</dbReference>
<dbReference type="InterPro" id="IPR025948">
    <property type="entry name" value="HTH-like_dom"/>
</dbReference>
<dbReference type="PROSITE" id="PS50994">
    <property type="entry name" value="INTEGRASE"/>
    <property type="match status" value="1"/>
</dbReference>
<reference evidence="2 3" key="1">
    <citation type="submission" date="2020-07" db="EMBL/GenBank/DDBJ databases">
        <authorList>
            <person name="Feng H."/>
        </authorList>
    </citation>
    <scope>NUCLEOTIDE SEQUENCE [LARGE SCALE GENOMIC DNA]</scope>
    <source>
        <strain evidence="3">s-7</strain>
    </source>
</reference>
<dbReference type="InterPro" id="IPR048020">
    <property type="entry name" value="Transpos_IS3"/>
</dbReference>
<dbReference type="Pfam" id="PF13276">
    <property type="entry name" value="HTH_21"/>
    <property type="match status" value="1"/>
</dbReference>
<dbReference type="Gene3D" id="1.10.10.60">
    <property type="entry name" value="Homeodomain-like"/>
    <property type="match status" value="1"/>
</dbReference>
<evidence type="ECO:0000256" key="1">
    <source>
        <dbReference type="ARBA" id="ARBA00002286"/>
    </source>
</evidence>
<dbReference type="Proteomes" id="UP000531895">
    <property type="component" value="Unassembled WGS sequence"/>
</dbReference>
<dbReference type="InterPro" id="IPR001584">
    <property type="entry name" value="Integrase_cat-core"/>
</dbReference>
<dbReference type="PANTHER" id="PTHR46889">
    <property type="entry name" value="TRANSPOSASE INSF FOR INSERTION SEQUENCE IS3B-RELATED"/>
    <property type="match status" value="1"/>
</dbReference>
<dbReference type="RefSeq" id="WP_104835207.1">
    <property type="nucleotide sequence ID" value="NZ_BNJW01000066.1"/>
</dbReference>
<comment type="function">
    <text evidence="1">Involved in the transposition of the insertion sequence.</text>
</comment>
<dbReference type="SUPFAM" id="SSF53098">
    <property type="entry name" value="Ribonuclease H-like"/>
    <property type="match status" value="1"/>
</dbReference>
<proteinExistence type="predicted"/>
<dbReference type="InterPro" id="IPR036397">
    <property type="entry name" value="RNaseH_sf"/>
</dbReference>
<evidence type="ECO:0000313" key="3">
    <source>
        <dbReference type="Proteomes" id="UP000531895"/>
    </source>
</evidence>
<dbReference type="EMBL" id="JACEIT010000052">
    <property type="protein sequence ID" value="MBA4547374.1"/>
    <property type="molecule type" value="Genomic_DNA"/>
</dbReference>
<evidence type="ECO:0000313" key="2">
    <source>
        <dbReference type="EMBL" id="MBA4547374.1"/>
    </source>
</evidence>
<dbReference type="GO" id="GO:0006313">
    <property type="term" value="P:DNA transposition"/>
    <property type="evidence" value="ECO:0007669"/>
    <property type="project" value="InterPro"/>
</dbReference>
<dbReference type="Gene3D" id="3.30.420.10">
    <property type="entry name" value="Ribonuclease H-like superfamily/Ribonuclease H"/>
    <property type="match status" value="1"/>
</dbReference>
<organism evidence="2 3">
    <name type="scientific">Enterococcus lactis</name>
    <dbReference type="NCBI Taxonomy" id="357441"/>
    <lineage>
        <taxon>Bacteria</taxon>
        <taxon>Bacillati</taxon>
        <taxon>Bacillota</taxon>
        <taxon>Bacilli</taxon>
        <taxon>Lactobacillales</taxon>
        <taxon>Enterococcaceae</taxon>
        <taxon>Enterococcus</taxon>
    </lineage>
</organism>
<dbReference type="SUPFAM" id="SSF46689">
    <property type="entry name" value="Homeodomain-like"/>
    <property type="match status" value="1"/>
</dbReference>
<dbReference type="GO" id="GO:0004803">
    <property type="term" value="F:transposase activity"/>
    <property type="evidence" value="ECO:0007669"/>
    <property type="project" value="InterPro"/>
</dbReference>
<comment type="caution">
    <text evidence="2">The sequence shown here is derived from an EMBL/GenBank/DDBJ whole genome shotgun (WGS) entry which is preliminary data.</text>
</comment>
<gene>
    <name evidence="2" type="ORF">H1Z91_14040</name>
</gene>
<accession>A0A6L6SX11</accession>
<dbReference type="GO" id="GO:0003677">
    <property type="term" value="F:DNA binding"/>
    <property type="evidence" value="ECO:0007669"/>
    <property type="project" value="InterPro"/>
</dbReference>
<dbReference type="PANTHER" id="PTHR46889:SF7">
    <property type="entry name" value="TRANSPOSASE FOR INSERTION SEQUENCE ELEMENT IS904"/>
    <property type="match status" value="1"/>
</dbReference>
<dbReference type="GO" id="GO:0015074">
    <property type="term" value="P:DNA integration"/>
    <property type="evidence" value="ECO:0007669"/>
    <property type="project" value="InterPro"/>
</dbReference>
<protein>
    <submittedName>
        <fullName evidence="2">IS3 family transposase</fullName>
    </submittedName>
</protein>
<dbReference type="Pfam" id="PF01527">
    <property type="entry name" value="HTH_Tnp_1"/>
    <property type="match status" value="1"/>
</dbReference>